<feature type="compositionally biased region" description="Basic and acidic residues" evidence="1">
    <location>
        <begin position="156"/>
        <end position="167"/>
    </location>
</feature>
<accession>A0AAX6MPK7</accession>
<dbReference type="AlphaFoldDB" id="A0AAX6MPK7"/>
<organism evidence="2 3">
    <name type="scientific">Daldinia eschscholtzii</name>
    <dbReference type="NCBI Taxonomy" id="292717"/>
    <lineage>
        <taxon>Eukaryota</taxon>
        <taxon>Fungi</taxon>
        <taxon>Dikarya</taxon>
        <taxon>Ascomycota</taxon>
        <taxon>Pezizomycotina</taxon>
        <taxon>Sordariomycetes</taxon>
        <taxon>Xylariomycetidae</taxon>
        <taxon>Xylariales</taxon>
        <taxon>Hypoxylaceae</taxon>
        <taxon>Daldinia</taxon>
    </lineage>
</organism>
<feature type="region of interest" description="Disordered" evidence="1">
    <location>
        <begin position="110"/>
        <end position="176"/>
    </location>
</feature>
<reference evidence="2 3" key="1">
    <citation type="journal article" date="2024" name="Front Chem Biol">
        <title>Unveiling the potential of Daldinia eschscholtzii MFLUCC 19-0629 through bioactivity and bioinformatics studies for enhanced sustainable agriculture production.</title>
        <authorList>
            <person name="Brooks S."/>
            <person name="Weaver J.A."/>
            <person name="Klomchit A."/>
            <person name="Alharthi S.A."/>
            <person name="Onlamun T."/>
            <person name="Nurani R."/>
            <person name="Vong T.K."/>
            <person name="Alberti F."/>
            <person name="Greco C."/>
        </authorList>
    </citation>
    <scope>NUCLEOTIDE SEQUENCE [LARGE SCALE GENOMIC DNA]</scope>
    <source>
        <strain evidence="2">MFLUCC 19-0629</strain>
    </source>
</reference>
<evidence type="ECO:0000313" key="2">
    <source>
        <dbReference type="EMBL" id="KAK6954121.1"/>
    </source>
</evidence>
<feature type="region of interest" description="Disordered" evidence="1">
    <location>
        <begin position="188"/>
        <end position="245"/>
    </location>
</feature>
<protein>
    <submittedName>
        <fullName evidence="2">Uncharacterized protein</fullName>
    </submittedName>
</protein>
<proteinExistence type="predicted"/>
<sequence length="337" mass="37960">MASYPHASYVTEDPGGVLHDIEVDEEAIMSHRVDQGGIPLVCYACEKIPTFSDLSHLITHVSSKAHLLELYNLRIKSYGNEACAAQARKFENWNQTYNIDQLVRQRMEARDEKGIQPQRRGHAQRDETSSRSTTRRGSRGSRGRRGNVNSRGRSRRVPDLSDIKQEPDDSLSFGDAFEDIQSPSIHSWQTNLNPVMPQDGDLDLLPQANFDDWGDDEELVKYESSEDESSYPSENLTETTDVNENDMGSLSLKGVIFPGMGLFDAAKEEQRRKRNQRKPPAVLLQLEVNSTMVTTQEDVYDCNLNYQRSRDVYDDPSIDGSEVSGLKVSVLAGKDID</sequence>
<feature type="compositionally biased region" description="Basic residues" evidence="1">
    <location>
        <begin position="133"/>
        <end position="145"/>
    </location>
</feature>
<name>A0AAX6MPK7_9PEZI</name>
<feature type="compositionally biased region" description="Polar residues" evidence="1">
    <location>
        <begin position="235"/>
        <end position="245"/>
    </location>
</feature>
<evidence type="ECO:0000313" key="3">
    <source>
        <dbReference type="Proteomes" id="UP001369815"/>
    </source>
</evidence>
<keyword evidence="3" id="KW-1185">Reference proteome</keyword>
<gene>
    <name evidence="2" type="ORF">Daesc_004083</name>
</gene>
<comment type="caution">
    <text evidence="2">The sequence shown here is derived from an EMBL/GenBank/DDBJ whole genome shotgun (WGS) entry which is preliminary data.</text>
</comment>
<dbReference type="EMBL" id="JBANMG010000004">
    <property type="protein sequence ID" value="KAK6954121.1"/>
    <property type="molecule type" value="Genomic_DNA"/>
</dbReference>
<evidence type="ECO:0000256" key="1">
    <source>
        <dbReference type="SAM" id="MobiDB-lite"/>
    </source>
</evidence>
<dbReference type="Proteomes" id="UP001369815">
    <property type="component" value="Unassembled WGS sequence"/>
</dbReference>